<name>A0A8H6L7Y6_9LECA</name>
<feature type="chain" id="PRO_5034525613" evidence="1">
    <location>
        <begin position="19"/>
        <end position="245"/>
    </location>
</feature>
<organism evidence="2 3">
    <name type="scientific">Letharia columbiana</name>
    <dbReference type="NCBI Taxonomy" id="112416"/>
    <lineage>
        <taxon>Eukaryota</taxon>
        <taxon>Fungi</taxon>
        <taxon>Dikarya</taxon>
        <taxon>Ascomycota</taxon>
        <taxon>Pezizomycotina</taxon>
        <taxon>Lecanoromycetes</taxon>
        <taxon>OSLEUM clade</taxon>
        <taxon>Lecanoromycetidae</taxon>
        <taxon>Lecanorales</taxon>
        <taxon>Lecanorineae</taxon>
        <taxon>Parmeliaceae</taxon>
        <taxon>Letharia</taxon>
    </lineage>
</organism>
<accession>A0A8H6L7Y6</accession>
<feature type="signal peptide" evidence="1">
    <location>
        <begin position="1"/>
        <end position="18"/>
    </location>
</feature>
<dbReference type="AlphaFoldDB" id="A0A8H6L7Y6"/>
<keyword evidence="1" id="KW-0732">Signal</keyword>
<evidence type="ECO:0000313" key="2">
    <source>
        <dbReference type="EMBL" id="KAF6238982.1"/>
    </source>
</evidence>
<dbReference type="RefSeq" id="XP_037168278.1">
    <property type="nucleotide sequence ID" value="XM_037304785.1"/>
</dbReference>
<evidence type="ECO:0000313" key="3">
    <source>
        <dbReference type="Proteomes" id="UP000578531"/>
    </source>
</evidence>
<dbReference type="EMBL" id="JACCJC010000007">
    <property type="protein sequence ID" value="KAF6238982.1"/>
    <property type="molecule type" value="Genomic_DNA"/>
</dbReference>
<reference evidence="2 3" key="1">
    <citation type="journal article" date="2020" name="Genomics">
        <title>Complete, high-quality genomes from long-read metagenomic sequencing of two wolf lichen thalli reveals enigmatic genome architecture.</title>
        <authorList>
            <person name="McKenzie S.K."/>
            <person name="Walston R.F."/>
            <person name="Allen J.L."/>
        </authorList>
    </citation>
    <scope>NUCLEOTIDE SEQUENCE [LARGE SCALE GENOMIC DNA]</scope>
    <source>
        <strain evidence="2">WasteWater2</strain>
    </source>
</reference>
<comment type="caution">
    <text evidence="2">The sequence shown here is derived from an EMBL/GenBank/DDBJ whole genome shotgun (WGS) entry which is preliminary data.</text>
</comment>
<keyword evidence="3" id="KW-1185">Reference proteome</keyword>
<gene>
    <name evidence="2" type="ORF">HO173_002854</name>
</gene>
<dbReference type="OrthoDB" id="5333976at2759"/>
<evidence type="ECO:0000256" key="1">
    <source>
        <dbReference type="SAM" id="SignalP"/>
    </source>
</evidence>
<dbReference type="Proteomes" id="UP000578531">
    <property type="component" value="Unassembled WGS sequence"/>
</dbReference>
<proteinExistence type="predicted"/>
<sequence>MLLQSVFYLTASLYLCSATPLTSPPQTLVPRDAVTDCQNVTLGLNASCWDLIPRGTGMESWLNTWNSTTTTCEPGERWANCFMRQAGVTTNTTTSIRCDLIGPNTCPEPSIDVFESASAEASYGVASIWALQQYMTTLYQFLEGDQGLSLINTGFLNQTAPRSAKTILVNILDEIGDPVATQLTTIIGSPVPIKQGSFIIPTQAQAQQIVGQTVGNLLQWLMTDWLEGGFTALAIEGNLISILGD</sequence>
<protein>
    <submittedName>
        <fullName evidence="2">Uncharacterized protein</fullName>
    </submittedName>
</protein>
<dbReference type="GeneID" id="59284525"/>